<organism evidence="6 7">
    <name type="scientific">Rhizobium hidalgonense</name>
    <dbReference type="NCBI Taxonomy" id="1538159"/>
    <lineage>
        <taxon>Bacteria</taxon>
        <taxon>Pseudomonadati</taxon>
        <taxon>Pseudomonadota</taxon>
        <taxon>Alphaproteobacteria</taxon>
        <taxon>Hyphomicrobiales</taxon>
        <taxon>Rhizobiaceae</taxon>
        <taxon>Rhizobium/Agrobacterium group</taxon>
        <taxon>Rhizobium</taxon>
    </lineage>
</organism>
<dbReference type="GO" id="GO:0000976">
    <property type="term" value="F:transcription cis-regulatory region binding"/>
    <property type="evidence" value="ECO:0007669"/>
    <property type="project" value="TreeGrafter"/>
</dbReference>
<dbReference type="Gene3D" id="3.40.50.2300">
    <property type="match status" value="2"/>
</dbReference>
<accession>A0AAJ2LPI1</accession>
<dbReference type="EMBL" id="JAVLSF010000030">
    <property type="protein sequence ID" value="MDR9776913.1"/>
    <property type="molecule type" value="Genomic_DNA"/>
</dbReference>
<keyword evidence="3" id="KW-0804">Transcription</keyword>
<dbReference type="InterPro" id="IPR010982">
    <property type="entry name" value="Lambda_DNA-bd_dom_sf"/>
</dbReference>
<dbReference type="RefSeq" id="WP_310856047.1">
    <property type="nucleotide sequence ID" value="NZ_JAVLSD010000009.1"/>
</dbReference>
<dbReference type="InterPro" id="IPR000843">
    <property type="entry name" value="HTH_LacI"/>
</dbReference>
<dbReference type="CDD" id="cd01392">
    <property type="entry name" value="HTH_LacI"/>
    <property type="match status" value="1"/>
</dbReference>
<evidence type="ECO:0000256" key="1">
    <source>
        <dbReference type="ARBA" id="ARBA00023015"/>
    </source>
</evidence>
<evidence type="ECO:0000313" key="7">
    <source>
        <dbReference type="Proteomes" id="UP001268610"/>
    </source>
</evidence>
<proteinExistence type="predicted"/>
<dbReference type="Pfam" id="PF00356">
    <property type="entry name" value="LacI"/>
    <property type="match status" value="1"/>
</dbReference>
<dbReference type="SUPFAM" id="SSF47413">
    <property type="entry name" value="lambda repressor-like DNA-binding domains"/>
    <property type="match status" value="1"/>
</dbReference>
<dbReference type="Pfam" id="PF13377">
    <property type="entry name" value="Peripla_BP_3"/>
    <property type="match status" value="1"/>
</dbReference>
<dbReference type="InterPro" id="IPR046335">
    <property type="entry name" value="LacI/GalR-like_sensor"/>
</dbReference>
<dbReference type="InterPro" id="IPR028082">
    <property type="entry name" value="Peripla_BP_I"/>
</dbReference>
<dbReference type="GO" id="GO:0003700">
    <property type="term" value="F:DNA-binding transcription factor activity"/>
    <property type="evidence" value="ECO:0007669"/>
    <property type="project" value="TreeGrafter"/>
</dbReference>
<dbReference type="PROSITE" id="PS50932">
    <property type="entry name" value="HTH_LACI_2"/>
    <property type="match status" value="1"/>
</dbReference>
<dbReference type="Gene3D" id="1.10.260.40">
    <property type="entry name" value="lambda repressor-like DNA-binding domains"/>
    <property type="match status" value="1"/>
</dbReference>
<evidence type="ECO:0000313" key="6">
    <source>
        <dbReference type="EMBL" id="MDR9776913.1"/>
    </source>
</evidence>
<comment type="caution">
    <text evidence="6">The sequence shown here is derived from an EMBL/GenBank/DDBJ whole genome shotgun (WGS) entry which is preliminary data.</text>
</comment>
<evidence type="ECO:0000256" key="4">
    <source>
        <dbReference type="SAM" id="MobiDB-lite"/>
    </source>
</evidence>
<reference evidence="6" key="1">
    <citation type="submission" date="2023-04" db="EMBL/GenBank/DDBJ databases">
        <title>Genomic characterization of faba bean (Vicia faba) microsymbionts in Mexican soils.</title>
        <authorList>
            <person name="Rivera Orduna F.N."/>
            <person name="Guevara-Luna J."/>
            <person name="Yan J."/>
            <person name="Arroyo-Herrera I."/>
            <person name="Li Y."/>
            <person name="Vasquez-Murrieta M.S."/>
            <person name="Wang E.T."/>
        </authorList>
    </citation>
    <scope>NUCLEOTIDE SEQUENCE</scope>
    <source>
        <strain evidence="6">CH26</strain>
    </source>
</reference>
<dbReference type="AlphaFoldDB" id="A0AAJ2LPI1"/>
<dbReference type="PANTHER" id="PTHR30146">
    <property type="entry name" value="LACI-RELATED TRANSCRIPTIONAL REPRESSOR"/>
    <property type="match status" value="1"/>
</dbReference>
<evidence type="ECO:0000256" key="3">
    <source>
        <dbReference type="ARBA" id="ARBA00023163"/>
    </source>
</evidence>
<evidence type="ECO:0000259" key="5">
    <source>
        <dbReference type="PROSITE" id="PS50932"/>
    </source>
</evidence>
<name>A0AAJ2LPI1_9HYPH</name>
<keyword evidence="1" id="KW-0805">Transcription regulation</keyword>
<feature type="domain" description="HTH lacI-type" evidence="5">
    <location>
        <begin position="7"/>
        <end position="60"/>
    </location>
</feature>
<dbReference type="Proteomes" id="UP001268610">
    <property type="component" value="Unassembled WGS sequence"/>
</dbReference>
<dbReference type="CDD" id="cd06267">
    <property type="entry name" value="PBP1_LacI_sugar_binding-like"/>
    <property type="match status" value="1"/>
</dbReference>
<gene>
    <name evidence="6" type="ORF">RJJ65_30525</name>
</gene>
<feature type="region of interest" description="Disordered" evidence="4">
    <location>
        <begin position="325"/>
        <end position="351"/>
    </location>
</feature>
<dbReference type="PANTHER" id="PTHR30146:SF109">
    <property type="entry name" value="HTH-TYPE TRANSCRIPTIONAL REGULATOR GALS"/>
    <property type="match status" value="1"/>
</dbReference>
<dbReference type="SUPFAM" id="SSF53822">
    <property type="entry name" value="Periplasmic binding protein-like I"/>
    <property type="match status" value="1"/>
</dbReference>
<sequence>MGKRGRTTLQTIAQEVGLSKFAVSRSLAGKSGVSEETRALIRATAERLGYTRPAGQSQSNDIAVVFHDLDAVNSELYMQIQNGVQREAHRLGMALRIRWTHSAGQLEELAHACSGLMLVGPHDREAVAAATATGIPIVRFGWVDPLEEADQITGTDHEAGQAVLQYLVGLGHRSIVYVSGSPGFRGRRERFYGAREIAERHEDVSLQVLEFDEQNGFGAAFRDLKKTGIPPTAFFCAHDGLALTVVSELLGQGYRIPDDVSVVGFGDFSPATQISPPLTTVKMEGQEAGAVGLRLLIERIENPRLSGMPARRVMIASRIVERRSAGPCTGCTEPSRATLGGEPSARSIRSR</sequence>
<keyword evidence="2 6" id="KW-0238">DNA-binding</keyword>
<dbReference type="SMART" id="SM00354">
    <property type="entry name" value="HTH_LACI"/>
    <property type="match status" value="1"/>
</dbReference>
<protein>
    <submittedName>
        <fullName evidence="6">LacI family DNA-binding transcriptional regulator</fullName>
    </submittedName>
</protein>
<evidence type="ECO:0000256" key="2">
    <source>
        <dbReference type="ARBA" id="ARBA00023125"/>
    </source>
</evidence>